<keyword evidence="2" id="KW-1185">Reference proteome</keyword>
<evidence type="ECO:0000313" key="2">
    <source>
        <dbReference type="Proteomes" id="UP000215086"/>
    </source>
</evidence>
<dbReference type="Proteomes" id="UP000215086">
    <property type="component" value="Chromosome"/>
</dbReference>
<dbReference type="KEGG" id="ttf:THTE_0044"/>
<gene>
    <name evidence="1" type="ORF">THTE_0044</name>
</gene>
<sequence>MTHPSSPGTTSVPLRRFGGTCLSRPPLGGTFSGGTRSSGPLFDVGSSIAFHRGLKSHVESGAKAPHSMECGDLSWSAAIYRRFLVKALAFTISPLVEISTE</sequence>
<reference evidence="1 2" key="1">
    <citation type="journal article" name="Front. Microbiol.">
        <title>Sugar Metabolism of the First Thermophilic Planctomycete Thermogutta terrifontis: Comparative Genomic and Transcriptomic Approaches.</title>
        <authorList>
            <person name="Elcheninov A.G."/>
            <person name="Menzel P."/>
            <person name="Gudbergsdottir S.R."/>
            <person name="Slesarev A.I."/>
            <person name="Kadnikov V.V."/>
            <person name="Krogh A."/>
            <person name="Bonch-Osmolovskaya E.A."/>
            <person name="Peng X."/>
            <person name="Kublanov I.V."/>
        </authorList>
    </citation>
    <scope>NUCLEOTIDE SEQUENCE [LARGE SCALE GENOMIC DNA]</scope>
    <source>
        <strain evidence="1 2">R1</strain>
    </source>
</reference>
<protein>
    <submittedName>
        <fullName evidence="1">Uncharacterized protein</fullName>
    </submittedName>
</protein>
<dbReference type="EMBL" id="CP018477">
    <property type="protein sequence ID" value="ASV72646.1"/>
    <property type="molecule type" value="Genomic_DNA"/>
</dbReference>
<accession>A0A286R9L1</accession>
<proteinExistence type="predicted"/>
<name>A0A286R9L1_9BACT</name>
<evidence type="ECO:0000313" key="1">
    <source>
        <dbReference type="EMBL" id="ASV72646.1"/>
    </source>
</evidence>
<dbReference type="AlphaFoldDB" id="A0A286R9L1"/>
<organism evidence="1 2">
    <name type="scientific">Thermogutta terrifontis</name>
    <dbReference type="NCBI Taxonomy" id="1331910"/>
    <lineage>
        <taxon>Bacteria</taxon>
        <taxon>Pseudomonadati</taxon>
        <taxon>Planctomycetota</taxon>
        <taxon>Planctomycetia</taxon>
        <taxon>Pirellulales</taxon>
        <taxon>Thermoguttaceae</taxon>
        <taxon>Thermogutta</taxon>
    </lineage>
</organism>